<evidence type="ECO:0000256" key="1">
    <source>
        <dbReference type="SAM" id="Phobius"/>
    </source>
</evidence>
<reference evidence="2 3" key="1">
    <citation type="submission" date="2015-01" db="EMBL/GenBank/DDBJ databases">
        <title>Evolution of Trichinella species and genotypes.</title>
        <authorList>
            <person name="Korhonen P.K."/>
            <person name="Edoardo P."/>
            <person name="Giuseppe L.R."/>
            <person name="Gasser R.B."/>
        </authorList>
    </citation>
    <scope>NUCLEOTIDE SEQUENCE [LARGE SCALE GENOMIC DNA]</scope>
    <source>
        <strain evidence="2">ISS1980</strain>
    </source>
</reference>
<keyword evidence="1" id="KW-0812">Transmembrane</keyword>
<evidence type="ECO:0000313" key="3">
    <source>
        <dbReference type="Proteomes" id="UP000054843"/>
    </source>
</evidence>
<proteinExistence type="predicted"/>
<feature type="transmembrane region" description="Helical" evidence="1">
    <location>
        <begin position="21"/>
        <end position="40"/>
    </location>
</feature>
<evidence type="ECO:0000313" key="2">
    <source>
        <dbReference type="EMBL" id="KRZ76050.1"/>
    </source>
</evidence>
<keyword evidence="3" id="KW-1185">Reference proteome</keyword>
<protein>
    <submittedName>
        <fullName evidence="2">Uncharacterized protein</fullName>
    </submittedName>
</protein>
<dbReference type="AlphaFoldDB" id="A0A0V1MW73"/>
<dbReference type="Proteomes" id="UP000054843">
    <property type="component" value="Unassembled WGS sequence"/>
</dbReference>
<accession>A0A0V1MW73</accession>
<organism evidence="2 3">
    <name type="scientific">Trichinella papuae</name>
    <dbReference type="NCBI Taxonomy" id="268474"/>
    <lineage>
        <taxon>Eukaryota</taxon>
        <taxon>Metazoa</taxon>
        <taxon>Ecdysozoa</taxon>
        <taxon>Nematoda</taxon>
        <taxon>Enoplea</taxon>
        <taxon>Dorylaimia</taxon>
        <taxon>Trichinellida</taxon>
        <taxon>Trichinellidae</taxon>
        <taxon>Trichinella</taxon>
    </lineage>
</organism>
<dbReference type="EMBL" id="JYDO01000032">
    <property type="protein sequence ID" value="KRZ76050.1"/>
    <property type="molecule type" value="Genomic_DNA"/>
</dbReference>
<keyword evidence="1" id="KW-1133">Transmembrane helix</keyword>
<keyword evidence="1" id="KW-0472">Membrane</keyword>
<sequence length="71" mass="8424">MIQRFCKYLDKYAVMQRANRIFDKFKNSWAIALAVLAFLVKTDVFVEIPQSYAIFLCFEQLIFPSFSLLFD</sequence>
<comment type="caution">
    <text evidence="2">The sequence shown here is derived from an EMBL/GenBank/DDBJ whole genome shotgun (WGS) entry which is preliminary data.</text>
</comment>
<gene>
    <name evidence="2" type="ORF">T10_4858</name>
</gene>
<name>A0A0V1MW73_9BILA</name>